<dbReference type="Proteomes" id="UP000198892">
    <property type="component" value="Unassembled WGS sequence"/>
</dbReference>
<organism evidence="1 2">
    <name type="scientific">Salibacterium halotolerans</name>
    <dbReference type="NCBI Taxonomy" id="1884432"/>
    <lineage>
        <taxon>Bacteria</taxon>
        <taxon>Bacillati</taxon>
        <taxon>Bacillota</taxon>
        <taxon>Bacilli</taxon>
        <taxon>Bacillales</taxon>
        <taxon>Bacillaceae</taxon>
    </lineage>
</organism>
<dbReference type="AlphaFoldDB" id="A0A1I5ND41"/>
<reference evidence="2" key="1">
    <citation type="submission" date="2016-10" db="EMBL/GenBank/DDBJ databases">
        <authorList>
            <person name="Varghese N."/>
            <person name="Submissions S."/>
        </authorList>
    </citation>
    <scope>NUCLEOTIDE SEQUENCE [LARGE SCALE GENOMIC DNA]</scope>
    <source>
        <strain evidence="2">S7</strain>
    </source>
</reference>
<accession>A0A1I5ND41</accession>
<protein>
    <submittedName>
        <fullName evidence="1">Uncharacterized protein</fullName>
    </submittedName>
</protein>
<proteinExistence type="predicted"/>
<dbReference type="STRING" id="1884432.SAMN05518683_10376"/>
<sequence>MMAEVFWKTQEQIQEEIENRPPTNIEKIAQTQTDIEIENMEQGQKQSDLEIESMRQGQTQTDLELRITALEAK</sequence>
<keyword evidence="2" id="KW-1185">Reference proteome</keyword>
<name>A0A1I5ND41_9BACI</name>
<evidence type="ECO:0000313" key="1">
    <source>
        <dbReference type="EMBL" id="SFP19306.1"/>
    </source>
</evidence>
<dbReference type="RefSeq" id="WP_093335235.1">
    <property type="nucleotide sequence ID" value="NZ_FOXD01000003.1"/>
</dbReference>
<gene>
    <name evidence="1" type="ORF">SAMN05518683_10376</name>
</gene>
<evidence type="ECO:0000313" key="2">
    <source>
        <dbReference type="Proteomes" id="UP000198892"/>
    </source>
</evidence>
<dbReference type="EMBL" id="FOXD01000003">
    <property type="protein sequence ID" value="SFP19306.1"/>
    <property type="molecule type" value="Genomic_DNA"/>
</dbReference>